<dbReference type="EMBL" id="JACVVD010000019">
    <property type="protein sequence ID" value="MBD0384420.1"/>
    <property type="molecule type" value="Genomic_DNA"/>
</dbReference>
<evidence type="ECO:0000256" key="2">
    <source>
        <dbReference type="ARBA" id="ARBA00022670"/>
    </source>
</evidence>
<protein>
    <submittedName>
        <fullName evidence="7">C40 family peptidase</fullName>
    </submittedName>
</protein>
<dbReference type="GO" id="GO:0006508">
    <property type="term" value="P:proteolysis"/>
    <property type="evidence" value="ECO:0007669"/>
    <property type="project" value="UniProtKB-KW"/>
</dbReference>
<keyword evidence="2" id="KW-0645">Protease</keyword>
<dbReference type="InterPro" id="IPR038765">
    <property type="entry name" value="Papain-like_cys_pep_sf"/>
</dbReference>
<feature type="domain" description="NlpC/P60" evidence="6">
    <location>
        <begin position="221"/>
        <end position="345"/>
    </location>
</feature>
<dbReference type="InterPro" id="IPR012854">
    <property type="entry name" value="Cu_amine_oxidase-like_N"/>
</dbReference>
<gene>
    <name evidence="7" type="ORF">ICC18_30735</name>
</gene>
<dbReference type="InterPro" id="IPR051202">
    <property type="entry name" value="Peptidase_C40"/>
</dbReference>
<dbReference type="SUPFAM" id="SSF55383">
    <property type="entry name" value="Copper amine oxidase, domain N"/>
    <property type="match status" value="1"/>
</dbReference>
<evidence type="ECO:0000256" key="5">
    <source>
        <dbReference type="SAM" id="SignalP"/>
    </source>
</evidence>
<dbReference type="InterPro" id="IPR036582">
    <property type="entry name" value="Mao_N_sf"/>
</dbReference>
<sequence length="345" mass="38877">MKIRNGFLRGAAFTLLTMMLLHATSVHAEANPSPSVFLDGYPLSFQTPPVIENGYSLVPMRTIFEAEGAIVSWDEGTRTVTAHKEGVVFTYRIGETAAYKNQERLEMPVSGKIIDGFTMVPLRFISETLGNLVKWHEYSRSITISSAHDYETTIEYGVNLRDSPEKDTDSRVLRMLPKSERIHVIREIDANWLEVQTKDDTIGFISAIPMYTDYTSPVLAEKQADELFTYGSKFLGTPYEFGAASGQTNTFDCSSFVRHVFNEVLSIDLPRVSYDQAQNGKEVGIDDIRKGDLLFFSARGLDIGHVGIYAGDGRILHTYSKELGVHIADFDEKWKKRFVTARRLF</sequence>
<dbReference type="Pfam" id="PF07833">
    <property type="entry name" value="Cu_amine_oxidN1"/>
    <property type="match status" value="1"/>
</dbReference>
<dbReference type="PANTHER" id="PTHR47053:SF1">
    <property type="entry name" value="MUREIN DD-ENDOPEPTIDASE MEPH-RELATED"/>
    <property type="match status" value="1"/>
</dbReference>
<name>A0A926KUS3_9BACL</name>
<feature type="signal peptide" evidence="5">
    <location>
        <begin position="1"/>
        <end position="28"/>
    </location>
</feature>
<dbReference type="RefSeq" id="WP_188178197.1">
    <property type="nucleotide sequence ID" value="NZ_JACVVD010000019.1"/>
</dbReference>
<keyword evidence="8" id="KW-1185">Reference proteome</keyword>
<dbReference type="Gene3D" id="2.30.30.40">
    <property type="entry name" value="SH3 Domains"/>
    <property type="match status" value="1"/>
</dbReference>
<proteinExistence type="inferred from homology"/>
<feature type="chain" id="PRO_5038604272" evidence="5">
    <location>
        <begin position="29"/>
        <end position="345"/>
    </location>
</feature>
<dbReference type="Proteomes" id="UP000650466">
    <property type="component" value="Unassembled WGS sequence"/>
</dbReference>
<dbReference type="Gene3D" id="3.90.1720.10">
    <property type="entry name" value="endopeptidase domain like (from Nostoc punctiforme)"/>
    <property type="match status" value="1"/>
</dbReference>
<dbReference type="PROSITE" id="PS51935">
    <property type="entry name" value="NLPC_P60"/>
    <property type="match status" value="1"/>
</dbReference>
<dbReference type="GO" id="GO:0008234">
    <property type="term" value="F:cysteine-type peptidase activity"/>
    <property type="evidence" value="ECO:0007669"/>
    <property type="project" value="UniProtKB-KW"/>
</dbReference>
<keyword evidence="5" id="KW-0732">Signal</keyword>
<organism evidence="7 8">
    <name type="scientific">Paenibacillus sedimenti</name>
    <dbReference type="NCBI Taxonomy" id="2770274"/>
    <lineage>
        <taxon>Bacteria</taxon>
        <taxon>Bacillati</taxon>
        <taxon>Bacillota</taxon>
        <taxon>Bacilli</taxon>
        <taxon>Bacillales</taxon>
        <taxon>Paenibacillaceae</taxon>
        <taxon>Paenibacillus</taxon>
    </lineage>
</organism>
<dbReference type="Gene3D" id="3.30.457.10">
    <property type="entry name" value="Copper amine oxidase-like, N-terminal domain"/>
    <property type="match status" value="1"/>
</dbReference>
<keyword evidence="3" id="KW-0378">Hydrolase</keyword>
<dbReference type="InterPro" id="IPR000064">
    <property type="entry name" value="NLP_P60_dom"/>
</dbReference>
<dbReference type="AlphaFoldDB" id="A0A926KUS3"/>
<evidence type="ECO:0000256" key="4">
    <source>
        <dbReference type="ARBA" id="ARBA00022807"/>
    </source>
</evidence>
<dbReference type="SUPFAM" id="SSF54001">
    <property type="entry name" value="Cysteine proteinases"/>
    <property type="match status" value="1"/>
</dbReference>
<evidence type="ECO:0000256" key="1">
    <source>
        <dbReference type="ARBA" id="ARBA00007074"/>
    </source>
</evidence>
<evidence type="ECO:0000256" key="3">
    <source>
        <dbReference type="ARBA" id="ARBA00022801"/>
    </source>
</evidence>
<keyword evidence="4" id="KW-0788">Thiol protease</keyword>
<evidence type="ECO:0000313" key="7">
    <source>
        <dbReference type="EMBL" id="MBD0384420.1"/>
    </source>
</evidence>
<comment type="caution">
    <text evidence="7">The sequence shown here is derived from an EMBL/GenBank/DDBJ whole genome shotgun (WGS) entry which is preliminary data.</text>
</comment>
<dbReference type="Pfam" id="PF00877">
    <property type="entry name" value="NLPC_P60"/>
    <property type="match status" value="1"/>
</dbReference>
<evidence type="ECO:0000259" key="6">
    <source>
        <dbReference type="PROSITE" id="PS51935"/>
    </source>
</evidence>
<accession>A0A926KUS3</accession>
<evidence type="ECO:0000313" key="8">
    <source>
        <dbReference type="Proteomes" id="UP000650466"/>
    </source>
</evidence>
<dbReference type="PANTHER" id="PTHR47053">
    <property type="entry name" value="MUREIN DD-ENDOPEPTIDASE MEPH-RELATED"/>
    <property type="match status" value="1"/>
</dbReference>
<comment type="similarity">
    <text evidence="1">Belongs to the peptidase C40 family.</text>
</comment>
<reference evidence="7" key="1">
    <citation type="submission" date="2020-09" db="EMBL/GenBank/DDBJ databases">
        <title>Draft Genome Sequence of Paenibacillus sp. WST5.</title>
        <authorList>
            <person name="Bao Z."/>
        </authorList>
    </citation>
    <scope>NUCLEOTIDE SEQUENCE</scope>
    <source>
        <strain evidence="7">WST5</strain>
    </source>
</reference>